<dbReference type="Pfam" id="PF07992">
    <property type="entry name" value="Pyr_redox_2"/>
    <property type="match status" value="1"/>
</dbReference>
<dbReference type="InterPro" id="IPR036188">
    <property type="entry name" value="FAD/NAD-bd_sf"/>
</dbReference>
<feature type="domain" description="FAD/NAD(P)-binding" evidence="7">
    <location>
        <begin position="9"/>
        <end position="319"/>
    </location>
</feature>
<evidence type="ECO:0000256" key="2">
    <source>
        <dbReference type="ARBA" id="ARBA00007532"/>
    </source>
</evidence>
<dbReference type="InterPro" id="IPR016156">
    <property type="entry name" value="FAD/NAD-linked_Rdtase_dimer_sf"/>
</dbReference>
<dbReference type="InterPro" id="IPR001100">
    <property type="entry name" value="Pyr_nuc-diS_OxRdtase"/>
</dbReference>
<dbReference type="Gene3D" id="3.50.50.60">
    <property type="entry name" value="FAD/NAD(P)-binding domain"/>
    <property type="match status" value="2"/>
</dbReference>
<keyword evidence="4" id="KW-0274">FAD</keyword>
<dbReference type="KEGG" id="nft:FBF37_03435"/>
<dbReference type="InterPro" id="IPR023753">
    <property type="entry name" value="FAD/NAD-binding_dom"/>
</dbReference>
<dbReference type="GO" id="GO:0016491">
    <property type="term" value="F:oxidoreductase activity"/>
    <property type="evidence" value="ECO:0007669"/>
    <property type="project" value="InterPro"/>
</dbReference>
<evidence type="ECO:0000259" key="6">
    <source>
        <dbReference type="Pfam" id="PF02852"/>
    </source>
</evidence>
<reference evidence="8 9" key="1">
    <citation type="submission" date="2019-04" db="EMBL/GenBank/DDBJ databases">
        <title>Saccharibacteria TM7 genomes.</title>
        <authorList>
            <person name="Bor B."/>
            <person name="He X."/>
            <person name="Chen T."/>
            <person name="Dewhirst F.E."/>
        </authorList>
    </citation>
    <scope>NUCLEOTIDE SEQUENCE [LARGE SCALE GENOMIC DNA]</scope>
    <source>
        <strain evidence="8 9">BB001</strain>
    </source>
</reference>
<keyword evidence="9" id="KW-1185">Reference proteome</keyword>
<dbReference type="EMBL" id="CP040004">
    <property type="protein sequence ID" value="QCT42489.1"/>
    <property type="molecule type" value="Genomic_DNA"/>
</dbReference>
<dbReference type="OrthoDB" id="9786429at2"/>
<accession>A0A4P9A3V4</accession>
<evidence type="ECO:0000256" key="4">
    <source>
        <dbReference type="ARBA" id="ARBA00022827"/>
    </source>
</evidence>
<feature type="binding site" evidence="5">
    <location>
        <begin position="180"/>
        <end position="187"/>
    </location>
    <ligand>
        <name>NAD(+)</name>
        <dbReference type="ChEBI" id="CHEBI:57540"/>
    </ligand>
</feature>
<proteinExistence type="inferred from homology"/>
<comment type="cofactor">
    <cofactor evidence="1">
        <name>FAD</name>
        <dbReference type="ChEBI" id="CHEBI:57692"/>
    </cofactor>
</comment>
<keyword evidence="5" id="KW-0547">Nucleotide-binding</keyword>
<organism evidence="8 9">
    <name type="scientific">Candidatus Nanosynbacter featherlites</name>
    <dbReference type="NCBI Taxonomy" id="2572088"/>
    <lineage>
        <taxon>Bacteria</taxon>
        <taxon>Candidatus Saccharimonadota</taxon>
        <taxon>Candidatus Saccharimonadia</taxon>
        <taxon>Candidatus Nanosynbacterales</taxon>
        <taxon>Candidatus Nanosynbacteraceae</taxon>
        <taxon>Candidatus Nanosynbacter</taxon>
    </lineage>
</organism>
<dbReference type="AlphaFoldDB" id="A0A4P9A3V4"/>
<dbReference type="PANTHER" id="PTHR43014">
    <property type="entry name" value="MERCURIC REDUCTASE"/>
    <property type="match status" value="1"/>
</dbReference>
<evidence type="ECO:0000256" key="1">
    <source>
        <dbReference type="ARBA" id="ARBA00001974"/>
    </source>
</evidence>
<dbReference type="PRINTS" id="PR00411">
    <property type="entry name" value="PNDRDTASEI"/>
</dbReference>
<comment type="similarity">
    <text evidence="2">Belongs to the class-I pyridine nucleotide-disulfide oxidoreductase family.</text>
</comment>
<evidence type="ECO:0000313" key="9">
    <source>
        <dbReference type="Proteomes" id="UP000310639"/>
    </source>
</evidence>
<dbReference type="Gene3D" id="3.30.390.30">
    <property type="match status" value="1"/>
</dbReference>
<feature type="domain" description="Pyridine nucleotide-disulphide oxidoreductase dimerisation" evidence="6">
    <location>
        <begin position="348"/>
        <end position="449"/>
    </location>
</feature>
<protein>
    <submittedName>
        <fullName evidence="8">NAD(P)/FAD-dependent oxidoreductase</fullName>
    </submittedName>
</protein>
<evidence type="ECO:0000256" key="3">
    <source>
        <dbReference type="ARBA" id="ARBA00022630"/>
    </source>
</evidence>
<dbReference type="SUPFAM" id="SSF51905">
    <property type="entry name" value="FAD/NAD(P)-binding domain"/>
    <property type="match status" value="1"/>
</dbReference>
<gene>
    <name evidence="8" type="ORF">FBF37_03435</name>
</gene>
<dbReference type="SUPFAM" id="SSF55424">
    <property type="entry name" value="FAD/NAD-linked reductases, dimerisation (C-terminal) domain"/>
    <property type="match status" value="1"/>
</dbReference>
<keyword evidence="5" id="KW-0520">NAD</keyword>
<dbReference type="Proteomes" id="UP000310639">
    <property type="component" value="Chromosome"/>
</dbReference>
<name>A0A4P9A3V4_9BACT</name>
<feature type="binding site" evidence="5">
    <location>
        <position position="203"/>
    </location>
    <ligand>
        <name>NAD(+)</name>
        <dbReference type="ChEBI" id="CHEBI:57540"/>
    </ligand>
</feature>
<dbReference type="PIRSF" id="PIRSF000350">
    <property type="entry name" value="Mercury_reductase_MerA"/>
    <property type="match status" value="1"/>
</dbReference>
<keyword evidence="3" id="KW-0285">Flavoprotein</keyword>
<dbReference type="InterPro" id="IPR004099">
    <property type="entry name" value="Pyr_nucl-diS_OxRdtase_dimer"/>
</dbReference>
<sequence length="457" mass="49700">MAQKPTFDYDIIVIGSGAAGAPAASILARAGKKVAVVERGTFGGESPNWGDMPLGAMLYAAEVFYNAKRAAKFGLRTNALNYNHPSLLSWRDTVIKRTGAGGNRYYYEKQGISVFSGNAHFLSPNEITVNRRHLSARKFLIATGAAWEKSTIPGSDKIPYLTPENILLLTRPPKTLFIVGGNATAMEIAYLYASFGTKVYVAEKANRILPEFDVEVGPIVAEDAKVSRNMTILTRSRVVALQKEGLQKRVTYIQGRQQKSVRVDEILAAEQRVPQTDMGLENAGVAYTHQGITVNARMQTSARHIFAAGNITDPAIQTHAVLTQSRTAAHNLTHRTAIEADLTPNLLVAFTFPEVAQVGLNEQECIKRDLRYKTAVAPLTLTARSNITDCRNGFVKLIIDTKGVLIGAAIVAPHASDLISELSIAVRHRLTAKQLISTPSCFTSWSEATRIAAGKLL</sequence>
<dbReference type="PRINTS" id="PR00368">
    <property type="entry name" value="FADPNR"/>
</dbReference>
<dbReference type="GO" id="GO:0000166">
    <property type="term" value="F:nucleotide binding"/>
    <property type="evidence" value="ECO:0007669"/>
    <property type="project" value="UniProtKB-KW"/>
</dbReference>
<evidence type="ECO:0000313" key="8">
    <source>
        <dbReference type="EMBL" id="QCT42489.1"/>
    </source>
</evidence>
<dbReference type="Pfam" id="PF02852">
    <property type="entry name" value="Pyr_redox_dim"/>
    <property type="match status" value="1"/>
</dbReference>
<evidence type="ECO:0000259" key="7">
    <source>
        <dbReference type="Pfam" id="PF07992"/>
    </source>
</evidence>
<dbReference type="RefSeq" id="WP_138079500.1">
    <property type="nucleotide sequence ID" value="NZ_CP040004.1"/>
</dbReference>
<evidence type="ECO:0000256" key="5">
    <source>
        <dbReference type="PIRSR" id="PIRSR000350-3"/>
    </source>
</evidence>